<dbReference type="OrthoDB" id="438644at2759"/>
<feature type="region of interest" description="Disordered" evidence="1">
    <location>
        <begin position="173"/>
        <end position="601"/>
    </location>
</feature>
<feature type="compositionally biased region" description="Basic residues" evidence="1">
    <location>
        <begin position="540"/>
        <end position="568"/>
    </location>
</feature>
<feature type="compositionally biased region" description="Acidic residues" evidence="1">
    <location>
        <begin position="488"/>
        <end position="522"/>
    </location>
</feature>
<feature type="compositionally biased region" description="Basic and acidic residues" evidence="1">
    <location>
        <begin position="409"/>
        <end position="435"/>
    </location>
</feature>
<accession>A0A1Q9F591</accession>
<name>A0A1Q9F591_SYMMI</name>
<feature type="compositionally biased region" description="Acidic residues" evidence="1">
    <location>
        <begin position="176"/>
        <end position="201"/>
    </location>
</feature>
<dbReference type="EMBL" id="LSRX01000010">
    <property type="protein sequence ID" value="OLQ14817.1"/>
    <property type="molecule type" value="Genomic_DNA"/>
</dbReference>
<evidence type="ECO:0000313" key="2">
    <source>
        <dbReference type="EMBL" id="OLQ14817.1"/>
    </source>
</evidence>
<feature type="compositionally biased region" description="Polar residues" evidence="1">
    <location>
        <begin position="459"/>
        <end position="471"/>
    </location>
</feature>
<organism evidence="2 3">
    <name type="scientific">Symbiodinium microadriaticum</name>
    <name type="common">Dinoflagellate</name>
    <name type="synonym">Zooxanthella microadriatica</name>
    <dbReference type="NCBI Taxonomy" id="2951"/>
    <lineage>
        <taxon>Eukaryota</taxon>
        <taxon>Sar</taxon>
        <taxon>Alveolata</taxon>
        <taxon>Dinophyceae</taxon>
        <taxon>Suessiales</taxon>
        <taxon>Symbiodiniaceae</taxon>
        <taxon>Symbiodinium</taxon>
    </lineage>
</organism>
<feature type="compositionally biased region" description="Basic and acidic residues" evidence="1">
    <location>
        <begin position="243"/>
        <end position="253"/>
    </location>
</feature>
<sequence length="1184" mass="130736">MPDSTAMDASDRVEKGDGDFVSGTDLARAWEGVPSVRRRAAVYKLAHSAANMSYYIVHGRKCMLSGAVSSKLSKVRLPVSGMVDREAIKLNEDLLELVIQHLGTRVSVDTLDFHIQSMYGIMRMSLSGDVSSTMAWLVKRLVTAFNRISNRPHRPRCSAIRRLMKIAGIPLPEGEVVGDEGEDELIEEEEEEEELEEDPCLEENTKDVDAGAHSPTTIAPELDPKADSKPEPLIAVEPATKLRRMDLPPRFDETSTPPAPKKEQPPKAPEAPQSSEAAAPEKPSDEKGPHAGPDNVETQQWPSPDRQPEFHEMTGQVNRTLSFDGAASETSRGSGFWLLREPSPAPSPTETNPEAPPKETTPVPVPTKDPEGPRKPAASKATEKDEDDLITVSRPVRRVVRIVKRPRKQCREEKEKEHDKEEKEKEHDKEPESMKPPKAPRTALEGLPPKPSVMDKTFPSMNPQEQNGSKGTQEECGEGEAEAKQDEEQHEAEEQDEEEDGEQDDHEQDEEPEVEETEDEEDAVMKRPTAKTKTMPKQTAKAKAKSKAKAKAKVAGRPKSKVKAKAKVRAASNDDADEKAAKSRKSCAYHKARKEALDGGMSPEEAADIAREVHHAEDGGEMGLPVLLLLWTSNIDLQMQIEMLEVFSGRGAVTEVFRDAGKACVQIDKIYSDSNSMDFLSPGLQEELLAPEIWIFTKCFGKQLFALWEQDYQVVLLSMMRLWLDTICPGMPTQVELERVSTQLAENDKKGGWESEITMAQMGWTEFRVCISGVLATYIDMTGKKVDKATELQVLQNRYAKIQGPRSQREQEDHDLDLEVSDQILSKYFSGAESAKGSADMANMVYKIGAGSRQLDMLYKIAAAGQSAPNVHTYCTRFLYTVLPAELYWNDATLDALNDALASDLISLFRTGITVATKTGNIKLHFAMLGVKGDWVYLRKDPSRALVDPAHTWHIGCGKDFVVSGLLLLCKLKLDYMKNFEPSYAIPTGEECPDHLFEMLLYVVKCANVYFRILHYEGGGREGEAKGEASLLGLGALGRTCESCRELALPSLAAGLDDTEKTVREAAASALAEEWEKSSAGQLTVLTAHSAHWHAFSLCYEYQNLLQSALAGVVDESEPSSSRVVLRVLAILDRRAGDGMPRRCPVPFQFSACAAHPGGLSSANVRVGTEERQEHGEPLFASRV</sequence>
<evidence type="ECO:0000256" key="1">
    <source>
        <dbReference type="SAM" id="MobiDB-lite"/>
    </source>
</evidence>
<comment type="caution">
    <text evidence="2">The sequence shown here is derived from an EMBL/GenBank/DDBJ whole genome shotgun (WGS) entry which is preliminary data.</text>
</comment>
<feature type="compositionally biased region" description="Low complexity" evidence="1">
    <location>
        <begin position="270"/>
        <end position="281"/>
    </location>
</feature>
<gene>
    <name evidence="2" type="ORF">AK812_SmicGene966</name>
</gene>
<proteinExistence type="predicted"/>
<dbReference type="AlphaFoldDB" id="A0A1Q9F591"/>
<feature type="compositionally biased region" description="Basic residues" evidence="1">
    <location>
        <begin position="395"/>
        <end position="408"/>
    </location>
</feature>
<dbReference type="Proteomes" id="UP000186817">
    <property type="component" value="Unassembled WGS sequence"/>
</dbReference>
<feature type="compositionally biased region" description="Basic residues" evidence="1">
    <location>
        <begin position="582"/>
        <end position="593"/>
    </location>
</feature>
<evidence type="ECO:0000313" key="3">
    <source>
        <dbReference type="Proteomes" id="UP000186817"/>
    </source>
</evidence>
<reference evidence="2 3" key="1">
    <citation type="submission" date="2016-02" db="EMBL/GenBank/DDBJ databases">
        <title>Genome analysis of coral dinoflagellate symbionts highlights evolutionary adaptations to a symbiotic lifestyle.</title>
        <authorList>
            <person name="Aranda M."/>
            <person name="Li Y."/>
            <person name="Liew Y.J."/>
            <person name="Baumgarten S."/>
            <person name="Simakov O."/>
            <person name="Wilson M."/>
            <person name="Piel J."/>
            <person name="Ashoor H."/>
            <person name="Bougouffa S."/>
            <person name="Bajic V.B."/>
            <person name="Ryu T."/>
            <person name="Ravasi T."/>
            <person name="Bayer T."/>
            <person name="Micklem G."/>
            <person name="Kim H."/>
            <person name="Bhak J."/>
            <person name="Lajeunesse T.C."/>
            <person name="Voolstra C.R."/>
        </authorList>
    </citation>
    <scope>NUCLEOTIDE SEQUENCE [LARGE SCALE GENOMIC DNA]</scope>
    <source>
        <strain evidence="2 3">CCMP2467</strain>
    </source>
</reference>
<protein>
    <submittedName>
        <fullName evidence="2">Uncharacterized protein</fullName>
    </submittedName>
</protein>
<keyword evidence="3" id="KW-1185">Reference proteome</keyword>